<dbReference type="AlphaFoldDB" id="A0AAV2HUL8"/>
<evidence type="ECO:0000313" key="4">
    <source>
        <dbReference type="Proteomes" id="UP001497497"/>
    </source>
</evidence>
<accession>A0AAV2HUL8</accession>
<feature type="compositionally biased region" description="Polar residues" evidence="1">
    <location>
        <begin position="545"/>
        <end position="565"/>
    </location>
</feature>
<dbReference type="Proteomes" id="UP001497497">
    <property type="component" value="Unassembled WGS sequence"/>
</dbReference>
<gene>
    <name evidence="3" type="ORF">GSLYS_00011082001</name>
</gene>
<feature type="compositionally biased region" description="Low complexity" evidence="1">
    <location>
        <begin position="477"/>
        <end position="489"/>
    </location>
</feature>
<feature type="compositionally biased region" description="Polar residues" evidence="1">
    <location>
        <begin position="501"/>
        <end position="514"/>
    </location>
</feature>
<proteinExistence type="predicted"/>
<evidence type="ECO:0000256" key="2">
    <source>
        <dbReference type="SAM" id="SignalP"/>
    </source>
</evidence>
<keyword evidence="2" id="KW-0732">Signal</keyword>
<organism evidence="3 4">
    <name type="scientific">Lymnaea stagnalis</name>
    <name type="common">Great pond snail</name>
    <name type="synonym">Helix stagnalis</name>
    <dbReference type="NCBI Taxonomy" id="6523"/>
    <lineage>
        <taxon>Eukaryota</taxon>
        <taxon>Metazoa</taxon>
        <taxon>Spiralia</taxon>
        <taxon>Lophotrochozoa</taxon>
        <taxon>Mollusca</taxon>
        <taxon>Gastropoda</taxon>
        <taxon>Heterobranchia</taxon>
        <taxon>Euthyneura</taxon>
        <taxon>Panpulmonata</taxon>
        <taxon>Hygrophila</taxon>
        <taxon>Lymnaeoidea</taxon>
        <taxon>Lymnaeidae</taxon>
        <taxon>Lymnaea</taxon>
    </lineage>
</organism>
<name>A0AAV2HUL8_LYMST</name>
<feature type="compositionally biased region" description="Basic and acidic residues" evidence="1">
    <location>
        <begin position="164"/>
        <end position="190"/>
    </location>
</feature>
<feature type="compositionally biased region" description="Basic and acidic residues" evidence="1">
    <location>
        <begin position="327"/>
        <end position="352"/>
    </location>
</feature>
<keyword evidence="4" id="KW-1185">Reference proteome</keyword>
<feature type="compositionally biased region" description="Low complexity" evidence="1">
    <location>
        <begin position="97"/>
        <end position="116"/>
    </location>
</feature>
<evidence type="ECO:0000313" key="3">
    <source>
        <dbReference type="EMBL" id="CAL1537169.1"/>
    </source>
</evidence>
<feature type="compositionally biased region" description="Basic and acidic residues" evidence="1">
    <location>
        <begin position="229"/>
        <end position="316"/>
    </location>
</feature>
<protein>
    <submittedName>
        <fullName evidence="3">Uncharacterized protein</fullName>
    </submittedName>
</protein>
<feature type="signal peptide" evidence="2">
    <location>
        <begin position="1"/>
        <end position="22"/>
    </location>
</feature>
<feature type="compositionally biased region" description="Basic and acidic residues" evidence="1">
    <location>
        <begin position="401"/>
        <end position="412"/>
    </location>
</feature>
<feature type="region of interest" description="Disordered" evidence="1">
    <location>
        <begin position="46"/>
        <end position="567"/>
    </location>
</feature>
<feature type="compositionally biased region" description="Low complexity" evidence="1">
    <location>
        <begin position="416"/>
        <end position="427"/>
    </location>
</feature>
<comment type="caution">
    <text evidence="3">The sequence shown here is derived from an EMBL/GenBank/DDBJ whole genome shotgun (WGS) entry which is preliminary data.</text>
</comment>
<sequence>MRTLMCLALVLVVCVMMEATDSSKGKLRPLHRLMKRQATAKVRILNRNNQNFPDISSPPSSAQSAYVYSHPTDARHQQGLASDAGSGYRPSPDRSSSRGRPSSASSASTTGTVRTSQTYFYPFGRERTQYVYDTPPQRNRTQTSDDATGSPDDRSGRLGPSERGGQRDDRRVGDGGDDQSRERSQAERRGGAGGSQRGSPVERRDSARQGAPSAHTRREDVPSDQQALSREEEMKRRLEERAIRLRQREEALRRRQEMEEQRRRQIEEDELKQKEEDEQWKKQREEEIRRRQAAEEERRRRIEEIEKQSQRRRQQEGGEGGAGQVSDEERRRQHEERRRRLEEIEQQRRRQEEENEGAAGQGLEEERRRQEEERRRRIEEIEQQRRRQQEENKGAAGQGSEEERRRQDEERRRRYYAQQRARQQQYATSSVTPLTPAPYSGSDRGPPQRPDVSTGVRSGYNPAAVTGALPIAQGRPSSQDNGSRSSSQQSGGGGGYGQQLPWYSNYQGPRNPGQSVYIPGYPQQTRYSTSSTYQQGSQVYPNPRPGSNQSYQQPGGTRTVSTNRGSYPGFRTRYETDGQVQGQLGAGNEWSVFPDIDQLGSSECPETGLDIRINGLDCQSAVRSYGAYLCYSHEFTSRQCCEVCLPRKQPSRVGCEYGDHTELCSTITPADCYDLRNRHSCCDTCEKFRRPGAPAGCEYGDMTSRCENVRQNPGLCYIPDNQRLCCDTCNQIKNTSNLSCAWGDYNPSLCQMYDESSSSIRLNCYAPQRRRICCESCERIREWMSKDMPADCQYGDRSVVFNTGQYGRLNCTSLFNFFSVDECRTNSAVSTNCCYTCNRLLSGRG</sequence>
<feature type="compositionally biased region" description="Basic and acidic residues" evidence="1">
    <location>
        <begin position="364"/>
        <end position="393"/>
    </location>
</feature>
<feature type="compositionally biased region" description="Polar residues" evidence="1">
    <location>
        <begin position="136"/>
        <end position="147"/>
    </location>
</feature>
<feature type="compositionally biased region" description="Low complexity" evidence="1">
    <location>
        <begin position="521"/>
        <end position="540"/>
    </location>
</feature>
<evidence type="ECO:0000256" key="1">
    <source>
        <dbReference type="SAM" id="MobiDB-lite"/>
    </source>
</evidence>
<feature type="chain" id="PRO_5043337541" evidence="2">
    <location>
        <begin position="23"/>
        <end position="845"/>
    </location>
</feature>
<dbReference type="EMBL" id="CAXITT010000252">
    <property type="protein sequence ID" value="CAL1537169.1"/>
    <property type="molecule type" value="Genomic_DNA"/>
</dbReference>
<reference evidence="3 4" key="1">
    <citation type="submission" date="2024-04" db="EMBL/GenBank/DDBJ databases">
        <authorList>
            <consortium name="Genoscope - CEA"/>
            <person name="William W."/>
        </authorList>
    </citation>
    <scope>NUCLEOTIDE SEQUENCE [LARGE SCALE GENOMIC DNA]</scope>
</reference>
<feature type="compositionally biased region" description="Polar residues" evidence="1">
    <location>
        <begin position="46"/>
        <end position="66"/>
    </location>
</feature>